<dbReference type="GO" id="GO:0003735">
    <property type="term" value="F:structural constituent of ribosome"/>
    <property type="evidence" value="ECO:0007669"/>
    <property type="project" value="InterPro"/>
</dbReference>
<keyword evidence="1 3" id="KW-0689">Ribosomal protein</keyword>
<dbReference type="AlphaFoldDB" id="A0A9X2UK06"/>
<reference evidence="5" key="1">
    <citation type="submission" date="2022-08" db="EMBL/GenBank/DDBJ databases">
        <title>Genomic Encyclopedia of Type Strains, Phase V (KMG-V): Genome sequencing to study the core and pangenomes of soil and plant-associated prokaryotes.</title>
        <authorList>
            <person name="Whitman W."/>
        </authorList>
    </citation>
    <scope>NUCLEOTIDE SEQUENCE</scope>
    <source>
        <strain evidence="5">SP3012</strain>
    </source>
</reference>
<keyword evidence="2 3" id="KW-0687">Ribonucleoprotein</keyword>
<dbReference type="GO" id="GO:0015935">
    <property type="term" value="C:small ribosomal subunit"/>
    <property type="evidence" value="ECO:0007669"/>
    <property type="project" value="TreeGrafter"/>
</dbReference>
<dbReference type="Proteomes" id="UP001155040">
    <property type="component" value="Unassembled WGS sequence"/>
</dbReference>
<evidence type="ECO:0000313" key="5">
    <source>
        <dbReference type="EMBL" id="MCS4035918.1"/>
    </source>
</evidence>
<comment type="similarity">
    <text evidence="3">Belongs to the bacterial ribosomal protein bS16 family.</text>
</comment>
<proteinExistence type="inferred from homology"/>
<dbReference type="PANTHER" id="PTHR12919">
    <property type="entry name" value="30S RIBOSOMAL PROTEIN S16"/>
    <property type="match status" value="1"/>
</dbReference>
<dbReference type="PANTHER" id="PTHR12919:SF20">
    <property type="entry name" value="SMALL RIBOSOMAL SUBUNIT PROTEIN BS16M"/>
    <property type="match status" value="1"/>
</dbReference>
<evidence type="ECO:0000256" key="2">
    <source>
        <dbReference type="ARBA" id="ARBA00023274"/>
    </source>
</evidence>
<dbReference type="HAMAP" id="MF_00385">
    <property type="entry name" value="Ribosomal_bS16"/>
    <property type="match status" value="1"/>
</dbReference>
<dbReference type="GO" id="GO:0005737">
    <property type="term" value="C:cytoplasm"/>
    <property type="evidence" value="ECO:0007669"/>
    <property type="project" value="UniProtKB-ARBA"/>
</dbReference>
<organism evidence="5 6">
    <name type="scientific">Salinibacter ruber</name>
    <dbReference type="NCBI Taxonomy" id="146919"/>
    <lineage>
        <taxon>Bacteria</taxon>
        <taxon>Pseudomonadati</taxon>
        <taxon>Rhodothermota</taxon>
        <taxon>Rhodothermia</taxon>
        <taxon>Rhodothermales</taxon>
        <taxon>Salinibacteraceae</taxon>
        <taxon>Salinibacter</taxon>
    </lineage>
</organism>
<dbReference type="EMBL" id="JANUBF010000005">
    <property type="protein sequence ID" value="MCS4035918.1"/>
    <property type="molecule type" value="Genomic_DNA"/>
</dbReference>
<evidence type="ECO:0000256" key="1">
    <source>
        <dbReference type="ARBA" id="ARBA00022980"/>
    </source>
</evidence>
<protein>
    <recommendedName>
        <fullName evidence="3">Small ribosomal subunit protein bS16</fullName>
    </recommendedName>
</protein>
<dbReference type="RefSeq" id="WP_103017284.1">
    <property type="nucleotide sequence ID" value="NZ_CP020719.1"/>
</dbReference>
<dbReference type="SUPFAM" id="SSF54565">
    <property type="entry name" value="Ribosomal protein S16"/>
    <property type="match status" value="1"/>
</dbReference>
<gene>
    <name evidence="3" type="primary">rpsP</name>
    <name evidence="5" type="ORF">GGQ01_000969</name>
</gene>
<name>A0A9X2UK06_9BACT</name>
<dbReference type="NCBIfam" id="TIGR00002">
    <property type="entry name" value="S16"/>
    <property type="match status" value="1"/>
</dbReference>
<dbReference type="InterPro" id="IPR000307">
    <property type="entry name" value="Ribosomal_bS16"/>
</dbReference>
<feature type="compositionally biased region" description="Basic and acidic residues" evidence="4">
    <location>
        <begin position="123"/>
        <end position="132"/>
    </location>
</feature>
<comment type="caution">
    <text evidence="5">The sequence shown here is derived from an EMBL/GenBank/DDBJ whole genome shotgun (WGS) entry which is preliminary data.</text>
</comment>
<evidence type="ECO:0000313" key="6">
    <source>
        <dbReference type="Proteomes" id="UP001155040"/>
    </source>
</evidence>
<dbReference type="GO" id="GO:0006412">
    <property type="term" value="P:translation"/>
    <property type="evidence" value="ECO:0007669"/>
    <property type="project" value="UniProtKB-UniRule"/>
</dbReference>
<evidence type="ECO:0000256" key="4">
    <source>
        <dbReference type="SAM" id="MobiDB-lite"/>
    </source>
</evidence>
<dbReference type="Gene3D" id="3.30.1320.10">
    <property type="match status" value="1"/>
</dbReference>
<feature type="compositionally biased region" description="Acidic residues" evidence="4">
    <location>
        <begin position="153"/>
        <end position="205"/>
    </location>
</feature>
<accession>A0A9X2UK06</accession>
<sequence length="205" mass="23170">MSVKLRLRRIGRKKIPVYSIVAADQRNARDGRYIEDIGRYFPLREPAEVRLEEDRALYWLENGAQPSDTVRSILRRRGLLLHHHLKKKGESPGEIESAVEEFRERMAEQGEEVKIAVGTRGQDPLERERERAEEIDEEAQLRAQATPLSAVQEETEAEEAEDVETADAEDADAASETDEPEAATDEADETDASADADDNEEPEDE</sequence>
<evidence type="ECO:0000256" key="3">
    <source>
        <dbReference type="HAMAP-Rule" id="MF_00385"/>
    </source>
</evidence>
<dbReference type="Pfam" id="PF00886">
    <property type="entry name" value="Ribosomal_S16"/>
    <property type="match status" value="1"/>
</dbReference>
<dbReference type="InterPro" id="IPR023803">
    <property type="entry name" value="Ribosomal_bS16_dom_sf"/>
</dbReference>
<feature type="region of interest" description="Disordered" evidence="4">
    <location>
        <begin position="110"/>
        <end position="205"/>
    </location>
</feature>